<dbReference type="Proteomes" id="UP000828390">
    <property type="component" value="Unassembled WGS sequence"/>
</dbReference>
<protein>
    <submittedName>
        <fullName evidence="1">Uncharacterized protein</fullName>
    </submittedName>
</protein>
<sequence>MEHASVEACSVMNMMGYGPQIRQARRGAYREQDRLINARLLTIPPTLAICITTGSKAEGLTRYLESDRDQLYVDNNVMCLENGTDCDTMPRETTVFTLNTDMCYHGHCRLFLERIGTMIHPHVRNALCYYENGLALLSSDLYTNAYDDMGPHPEVVDYDRAGPSRPSTICGIFHFDNVLSLKCHCPGILRRWAQRRRHWPPPDVVQKVVTMGAFVTPVGFKGSEYKHVEWRICFNTGENEPMSSLHNTQVYIYVI</sequence>
<evidence type="ECO:0000313" key="1">
    <source>
        <dbReference type="EMBL" id="KAH3784177.1"/>
    </source>
</evidence>
<keyword evidence="2" id="KW-1185">Reference proteome</keyword>
<evidence type="ECO:0000313" key="2">
    <source>
        <dbReference type="Proteomes" id="UP000828390"/>
    </source>
</evidence>
<dbReference type="EMBL" id="JAIWYP010000008">
    <property type="protein sequence ID" value="KAH3784177.1"/>
    <property type="molecule type" value="Genomic_DNA"/>
</dbReference>
<proteinExistence type="predicted"/>
<reference evidence="1" key="1">
    <citation type="journal article" date="2019" name="bioRxiv">
        <title>The Genome of the Zebra Mussel, Dreissena polymorpha: A Resource for Invasive Species Research.</title>
        <authorList>
            <person name="McCartney M.A."/>
            <person name="Auch B."/>
            <person name="Kono T."/>
            <person name="Mallez S."/>
            <person name="Zhang Y."/>
            <person name="Obille A."/>
            <person name="Becker A."/>
            <person name="Abrahante J.E."/>
            <person name="Garbe J."/>
            <person name="Badalamenti J.P."/>
            <person name="Herman A."/>
            <person name="Mangelson H."/>
            <person name="Liachko I."/>
            <person name="Sullivan S."/>
            <person name="Sone E.D."/>
            <person name="Koren S."/>
            <person name="Silverstein K.A.T."/>
            <person name="Beckman K.B."/>
            <person name="Gohl D.M."/>
        </authorList>
    </citation>
    <scope>NUCLEOTIDE SEQUENCE</scope>
    <source>
        <strain evidence="1">Duluth1</strain>
        <tissue evidence="1">Whole animal</tissue>
    </source>
</reference>
<organism evidence="1 2">
    <name type="scientific">Dreissena polymorpha</name>
    <name type="common">Zebra mussel</name>
    <name type="synonym">Mytilus polymorpha</name>
    <dbReference type="NCBI Taxonomy" id="45954"/>
    <lineage>
        <taxon>Eukaryota</taxon>
        <taxon>Metazoa</taxon>
        <taxon>Spiralia</taxon>
        <taxon>Lophotrochozoa</taxon>
        <taxon>Mollusca</taxon>
        <taxon>Bivalvia</taxon>
        <taxon>Autobranchia</taxon>
        <taxon>Heteroconchia</taxon>
        <taxon>Euheterodonta</taxon>
        <taxon>Imparidentia</taxon>
        <taxon>Neoheterodontei</taxon>
        <taxon>Myida</taxon>
        <taxon>Dreissenoidea</taxon>
        <taxon>Dreissenidae</taxon>
        <taxon>Dreissena</taxon>
    </lineage>
</organism>
<name>A0A9D4ITD5_DREPO</name>
<reference evidence="1" key="2">
    <citation type="submission" date="2020-11" db="EMBL/GenBank/DDBJ databases">
        <authorList>
            <person name="McCartney M.A."/>
            <person name="Auch B."/>
            <person name="Kono T."/>
            <person name="Mallez S."/>
            <person name="Becker A."/>
            <person name="Gohl D.M."/>
            <person name="Silverstein K.A.T."/>
            <person name="Koren S."/>
            <person name="Bechman K.B."/>
            <person name="Herman A."/>
            <person name="Abrahante J.E."/>
            <person name="Garbe J."/>
        </authorList>
    </citation>
    <scope>NUCLEOTIDE SEQUENCE</scope>
    <source>
        <strain evidence="1">Duluth1</strain>
        <tissue evidence="1">Whole animal</tissue>
    </source>
</reference>
<gene>
    <name evidence="1" type="ORF">DPMN_162129</name>
</gene>
<accession>A0A9D4ITD5</accession>
<dbReference type="AlphaFoldDB" id="A0A9D4ITD5"/>
<comment type="caution">
    <text evidence="1">The sequence shown here is derived from an EMBL/GenBank/DDBJ whole genome shotgun (WGS) entry which is preliminary data.</text>
</comment>